<dbReference type="OrthoDB" id="374838at2157"/>
<reference evidence="1" key="2">
    <citation type="submission" date="2020-09" db="EMBL/GenBank/DDBJ databases">
        <authorList>
            <person name="Sun Q."/>
            <person name="Ohkuma M."/>
        </authorList>
    </citation>
    <scope>NUCLEOTIDE SEQUENCE</scope>
    <source>
        <strain evidence="1">JCM 15759</strain>
    </source>
</reference>
<sequence>MKFTQFKSDYPVIAGLLPQKFMTGADDDNTLRRAIEQDRTEYLSLLNTLAQQSPAETIRKDPNRLMSRTNFQSFYSEMKAHIALKHWVFAPSPADIKGTEGEPDYEFNVGHLDIEVASRTAWDKKDNVRVALEEKLNDTPYTAIITLRDDFIKIPYTGADIDHNEQLVDDIIDQIEQLDVSNPPNSIKNNGFRIQFKQTGGGGAIIRWGSAEQIPRDPDGRIVDQLRDKVKKQRGGRPLLLFYDANVSFLESKDMRALLHGAPSSGPQKEVSDRVYQHRAVWGDYLRNQGYIPDSGTTTYMKQVEPDNSKYDLKHVGDSCICKGDEGIFSDRTFDRVAGVLFIDKPGNGHFIPNFYSEKMNFHSVYETIAQNMEIKSTNFNDLL</sequence>
<dbReference type="Proteomes" id="UP000656367">
    <property type="component" value="Unassembled WGS sequence"/>
</dbReference>
<organism evidence="1 2">
    <name type="scientific">Haloarcula argentinensis</name>
    <dbReference type="NCBI Taxonomy" id="43776"/>
    <lineage>
        <taxon>Archaea</taxon>
        <taxon>Methanobacteriati</taxon>
        <taxon>Methanobacteriota</taxon>
        <taxon>Stenosarchaea group</taxon>
        <taxon>Halobacteria</taxon>
        <taxon>Halobacteriales</taxon>
        <taxon>Haloarculaceae</taxon>
        <taxon>Haloarcula</taxon>
    </lineage>
</organism>
<evidence type="ECO:0000313" key="1">
    <source>
        <dbReference type="EMBL" id="GGM53175.1"/>
    </source>
</evidence>
<comment type="caution">
    <text evidence="1">The sequence shown here is derived from an EMBL/GenBank/DDBJ whole genome shotgun (WGS) entry which is preliminary data.</text>
</comment>
<evidence type="ECO:0000313" key="2">
    <source>
        <dbReference type="Proteomes" id="UP000656367"/>
    </source>
</evidence>
<accession>A0A830FSF1</accession>
<dbReference type="RefSeq" id="WP_188854240.1">
    <property type="nucleotide sequence ID" value="NZ_BMON01000014.1"/>
</dbReference>
<name>A0A830FSF1_HALAR</name>
<dbReference type="AlphaFoldDB" id="A0A830FSF1"/>
<proteinExistence type="predicted"/>
<reference evidence="1" key="1">
    <citation type="journal article" date="2014" name="Int. J. Syst. Evol. Microbiol.">
        <title>Complete genome sequence of Corynebacterium casei LMG S-19264T (=DSM 44701T), isolated from a smear-ripened cheese.</title>
        <authorList>
            <consortium name="US DOE Joint Genome Institute (JGI-PGF)"/>
            <person name="Walter F."/>
            <person name="Albersmeier A."/>
            <person name="Kalinowski J."/>
            <person name="Ruckert C."/>
        </authorList>
    </citation>
    <scope>NUCLEOTIDE SEQUENCE</scope>
    <source>
        <strain evidence="1">JCM 15759</strain>
    </source>
</reference>
<dbReference type="EMBL" id="BMON01000014">
    <property type="protein sequence ID" value="GGM53175.1"/>
    <property type="molecule type" value="Genomic_DNA"/>
</dbReference>
<gene>
    <name evidence="1" type="ORF">GCM10009006_37860</name>
</gene>
<protein>
    <submittedName>
        <fullName evidence="1">Uncharacterized protein</fullName>
    </submittedName>
</protein>